<dbReference type="PROSITE" id="PS51892">
    <property type="entry name" value="SUBTILASE"/>
    <property type="match status" value="1"/>
</dbReference>
<reference evidence="9 10" key="1">
    <citation type="journal article" date="2019" name="Int. J. Syst. Evol. Microbiol.">
        <title>The Global Catalogue of Microorganisms (GCM) 10K type strain sequencing project: providing services to taxonomists for standard genome sequencing and annotation.</title>
        <authorList>
            <consortium name="The Broad Institute Genomics Platform"/>
            <consortium name="The Broad Institute Genome Sequencing Center for Infectious Disease"/>
            <person name="Wu L."/>
            <person name="Ma J."/>
        </authorList>
    </citation>
    <scope>NUCLEOTIDE SEQUENCE [LARGE SCALE GENOMIC DNA]</scope>
    <source>
        <strain evidence="9 10">JCM 7356</strain>
    </source>
</reference>
<keyword evidence="2" id="KW-0645">Protease</keyword>
<feature type="region of interest" description="Disordered" evidence="6">
    <location>
        <begin position="131"/>
        <end position="153"/>
    </location>
</feature>
<dbReference type="PROSITE" id="PS00138">
    <property type="entry name" value="SUBTILASE_SER"/>
    <property type="match status" value="1"/>
</dbReference>
<organism evidence="9 10">
    <name type="scientific">Kitasatospora cystarginea</name>
    <dbReference type="NCBI Taxonomy" id="58350"/>
    <lineage>
        <taxon>Bacteria</taxon>
        <taxon>Bacillati</taxon>
        <taxon>Actinomycetota</taxon>
        <taxon>Actinomycetes</taxon>
        <taxon>Kitasatosporales</taxon>
        <taxon>Streptomycetaceae</taxon>
        <taxon>Kitasatospora</taxon>
    </lineage>
</organism>
<keyword evidence="4" id="KW-0720">Serine protease</keyword>
<keyword evidence="7" id="KW-0732">Signal</keyword>
<feature type="domain" description="Peptidase S8/S53" evidence="8">
    <location>
        <begin position="212"/>
        <end position="528"/>
    </location>
</feature>
<dbReference type="InterPro" id="IPR037045">
    <property type="entry name" value="S8pro/Inhibitor_I9_sf"/>
</dbReference>
<dbReference type="InterPro" id="IPR000209">
    <property type="entry name" value="Peptidase_S8/S53_dom"/>
</dbReference>
<evidence type="ECO:0000256" key="5">
    <source>
        <dbReference type="PROSITE-ProRule" id="PRU01240"/>
    </source>
</evidence>
<feature type="compositionally biased region" description="Low complexity" evidence="6">
    <location>
        <begin position="131"/>
        <end position="142"/>
    </location>
</feature>
<feature type="region of interest" description="Disordered" evidence="6">
    <location>
        <begin position="168"/>
        <end position="187"/>
    </location>
</feature>
<comment type="caution">
    <text evidence="5">Lacks conserved residue(s) required for the propagation of feature annotation.</text>
</comment>
<comment type="caution">
    <text evidence="9">The sequence shown here is derived from an EMBL/GenBank/DDBJ whole genome shotgun (WGS) entry which is preliminary data.</text>
</comment>
<dbReference type="InterPro" id="IPR023828">
    <property type="entry name" value="Peptidase_S8_Ser-AS"/>
</dbReference>
<dbReference type="InterPro" id="IPR015500">
    <property type="entry name" value="Peptidase_S8_subtilisin-rel"/>
</dbReference>
<dbReference type="SUPFAM" id="SSF52743">
    <property type="entry name" value="Subtilisin-like"/>
    <property type="match status" value="1"/>
</dbReference>
<evidence type="ECO:0000256" key="3">
    <source>
        <dbReference type="ARBA" id="ARBA00022801"/>
    </source>
</evidence>
<evidence type="ECO:0000256" key="4">
    <source>
        <dbReference type="ARBA" id="ARBA00022825"/>
    </source>
</evidence>
<comment type="similarity">
    <text evidence="1 5">Belongs to the peptidase S8 family.</text>
</comment>
<sequence>MIRRHKPRLAAVTLAAAASMVLASGATAWSAPLPAVSGSATAADSGAPAPVIVILKDQLSSAPADSGHLTERKQQAASAQAPLLAKVRAEGGTNIKSFVVGNAFSATVSPALRAALAANPAVASVVPDQTVTVTPTSPATPAESKGGKGAKTAKASVAPDAAASAKAADGGPYGGAICPSDPDKPLLEPEALYTTHVQGTKGSPGANEIADGKGVKVAYIADGLDPDHPDFIRPDGSHAVIDYKDFSGDGWDAPSGAAEAFGDASAMIAQGRQSYDLSKFVNPSHPLPAGCNIRVQGMSPGASLVALKAGGETFPNSAILQSIDYAVSVAHVDVLNESFGSNVTPDSSAHDTISLFNDQAVAAGVTVTVSSGDAGINGTIGTPSTDPKVISVGASTDNQSYLQTGYAAAQFSNGTWSNSRISALSSGGITQGGKTVDLVAPGEADWSLCGPDTSKYTECTDYKGEGSSIQPFGGTSQSAPLTAGAAADVIQAYRDSHKGASPSPALVKAFLTGTAADLGLPAQEQGAGLLNVRAAVEAARGYHSPDGAKDSSTVAVTTGQIDLTGHPGQTHTADVNVVNTGSSPQTVSAATRTFAPLSSSHQDVQLNSATDPTFNYATNGATWVHHDVTFTVPSGADRLAASIAWPGVAQKSGSNTVTPVVRMTLLDPSGRLETNTRPQGGPVSANFGIVDVPHPVAGEWKAILYTPAGSNGFTGKVQLDTSFQRAVPAGAVSPQVTTLAPGQSKTLHVQLTTPTTSGDSDQSITVAGSNGRTTSVPVILRSLVDLNGTGGRFTGTITGGNARSYSPAQSFTYAFDVPKGHRDLRVGLALGGDPNVLLQGVLISPNGTPVDVESNALFDAGGSLSGKAASLSVTTINPAPGRWRFALVVVNPVSGTELSQPFTGTIGLDQNKAAANLPGSARAKLAAGKATTVTVTYTNNTGATQVVQADGRLNRKVDLPLVPQGTSGTVALPLGPSSQTPGFLIPPGTDRLTAVAASTTPAQLELGGTTGSPDLFGDLKKAQNGSTISVAQSVGSAAQPIVPGFWNTSVQQIGPFPNSGAPAGSSTITATAHTLAFDPAITSSTGDPYTLAVNAGAKATTPVTVKPGATGTIQVTVTPTAPKGTTVSGVLYLVTAPNGVVAANNQIGMTGSVLAALPYSYTVN</sequence>
<gene>
    <name evidence="9" type="ORF">GCM10010430_15970</name>
</gene>
<dbReference type="Gene3D" id="3.40.50.200">
    <property type="entry name" value="Peptidase S8/S53 domain"/>
    <property type="match status" value="1"/>
</dbReference>
<name>A0ABN3DLV9_9ACTN</name>
<feature type="chain" id="PRO_5047513498" description="Peptidase S8/S53 domain-containing protein" evidence="7">
    <location>
        <begin position="29"/>
        <end position="1164"/>
    </location>
</feature>
<evidence type="ECO:0000256" key="2">
    <source>
        <dbReference type="ARBA" id="ARBA00022670"/>
    </source>
</evidence>
<evidence type="ECO:0000313" key="10">
    <source>
        <dbReference type="Proteomes" id="UP001500305"/>
    </source>
</evidence>
<dbReference type="Pfam" id="PF00082">
    <property type="entry name" value="Peptidase_S8"/>
    <property type="match status" value="1"/>
</dbReference>
<dbReference type="InterPro" id="IPR036852">
    <property type="entry name" value="Peptidase_S8/S53_dom_sf"/>
</dbReference>
<dbReference type="Proteomes" id="UP001500305">
    <property type="component" value="Unassembled WGS sequence"/>
</dbReference>
<accession>A0ABN3DLV9</accession>
<feature type="signal peptide" evidence="7">
    <location>
        <begin position="1"/>
        <end position="28"/>
    </location>
</feature>
<dbReference type="RefSeq" id="WP_344635528.1">
    <property type="nucleotide sequence ID" value="NZ_BAAATR010000005.1"/>
</dbReference>
<keyword evidence="3" id="KW-0378">Hydrolase</keyword>
<evidence type="ECO:0000256" key="6">
    <source>
        <dbReference type="SAM" id="MobiDB-lite"/>
    </source>
</evidence>
<keyword evidence="10" id="KW-1185">Reference proteome</keyword>
<dbReference type="PRINTS" id="PR00723">
    <property type="entry name" value="SUBTILISIN"/>
</dbReference>
<protein>
    <recommendedName>
        <fullName evidence="8">Peptidase S8/S53 domain-containing protein</fullName>
    </recommendedName>
</protein>
<evidence type="ECO:0000313" key="9">
    <source>
        <dbReference type="EMBL" id="GAA2235971.1"/>
    </source>
</evidence>
<dbReference type="EMBL" id="BAAATR010000005">
    <property type="protein sequence ID" value="GAA2235971.1"/>
    <property type="molecule type" value="Genomic_DNA"/>
</dbReference>
<evidence type="ECO:0000256" key="7">
    <source>
        <dbReference type="SAM" id="SignalP"/>
    </source>
</evidence>
<dbReference type="Gene3D" id="3.30.70.80">
    <property type="entry name" value="Peptidase S8 propeptide/proteinase inhibitor I9"/>
    <property type="match status" value="1"/>
</dbReference>
<evidence type="ECO:0000259" key="8">
    <source>
        <dbReference type="Pfam" id="PF00082"/>
    </source>
</evidence>
<evidence type="ECO:0000256" key="1">
    <source>
        <dbReference type="ARBA" id="ARBA00011073"/>
    </source>
</evidence>
<proteinExistence type="inferred from homology"/>